<keyword evidence="4" id="KW-1185">Reference proteome</keyword>
<evidence type="ECO:0000313" key="4">
    <source>
        <dbReference type="Proteomes" id="UP000247409"/>
    </source>
</evidence>
<dbReference type="EMBL" id="NBIV01000005">
    <property type="protein sequence ID" value="PXF49413.1"/>
    <property type="molecule type" value="Genomic_DNA"/>
</dbReference>
<feature type="compositionally biased region" description="Polar residues" evidence="1">
    <location>
        <begin position="13"/>
        <end position="25"/>
    </location>
</feature>
<accession>A0A2V3J520</accession>
<comment type="caution">
    <text evidence="3">The sequence shown here is derived from an EMBL/GenBank/DDBJ whole genome shotgun (WGS) entry which is preliminary data.</text>
</comment>
<dbReference type="InterPro" id="IPR016024">
    <property type="entry name" value="ARM-type_fold"/>
</dbReference>
<evidence type="ECO:0000256" key="1">
    <source>
        <dbReference type="SAM" id="MobiDB-lite"/>
    </source>
</evidence>
<protein>
    <recommendedName>
        <fullName evidence="2">DUF4042 domain-containing protein</fullName>
    </recommendedName>
</protein>
<dbReference type="AlphaFoldDB" id="A0A2V3J520"/>
<dbReference type="InterPro" id="IPR025283">
    <property type="entry name" value="DUF4042"/>
</dbReference>
<evidence type="ECO:0000313" key="3">
    <source>
        <dbReference type="EMBL" id="PXF49413.1"/>
    </source>
</evidence>
<gene>
    <name evidence="3" type="ORF">BWQ96_00729</name>
</gene>
<organism evidence="3 4">
    <name type="scientific">Gracilariopsis chorda</name>
    <dbReference type="NCBI Taxonomy" id="448386"/>
    <lineage>
        <taxon>Eukaryota</taxon>
        <taxon>Rhodophyta</taxon>
        <taxon>Florideophyceae</taxon>
        <taxon>Rhodymeniophycidae</taxon>
        <taxon>Gracilariales</taxon>
        <taxon>Gracilariaceae</taxon>
        <taxon>Gracilariopsis</taxon>
    </lineage>
</organism>
<name>A0A2V3J520_9FLOR</name>
<dbReference type="Proteomes" id="UP000247409">
    <property type="component" value="Unassembled WGS sequence"/>
</dbReference>
<dbReference type="Pfam" id="PF13251">
    <property type="entry name" value="DUF4042"/>
    <property type="match status" value="1"/>
</dbReference>
<reference evidence="3 4" key="1">
    <citation type="journal article" date="2018" name="Mol. Biol. Evol.">
        <title>Analysis of the draft genome of the red seaweed Gracilariopsis chorda provides insights into genome size evolution in Rhodophyta.</title>
        <authorList>
            <person name="Lee J."/>
            <person name="Yang E.C."/>
            <person name="Graf L."/>
            <person name="Yang J.H."/>
            <person name="Qiu H."/>
            <person name="Zel Zion U."/>
            <person name="Chan C.X."/>
            <person name="Stephens T.G."/>
            <person name="Weber A.P.M."/>
            <person name="Boo G.H."/>
            <person name="Boo S.M."/>
            <person name="Kim K.M."/>
            <person name="Shin Y."/>
            <person name="Jung M."/>
            <person name="Lee S.J."/>
            <person name="Yim H.S."/>
            <person name="Lee J.H."/>
            <person name="Bhattacharya D."/>
            <person name="Yoon H.S."/>
        </authorList>
    </citation>
    <scope>NUCLEOTIDE SEQUENCE [LARGE SCALE GENOMIC DNA]</scope>
    <source>
        <strain evidence="3 4">SKKU-2015</strain>
        <tissue evidence="3">Whole body</tissue>
    </source>
</reference>
<dbReference type="OrthoDB" id="10510529at2759"/>
<evidence type="ECO:0000259" key="2">
    <source>
        <dbReference type="Pfam" id="PF13251"/>
    </source>
</evidence>
<feature type="compositionally biased region" description="Basic residues" evidence="1">
    <location>
        <begin position="1"/>
        <end position="11"/>
    </location>
</feature>
<feature type="region of interest" description="Disordered" evidence="1">
    <location>
        <begin position="1"/>
        <end position="25"/>
    </location>
</feature>
<feature type="domain" description="DUF4042" evidence="2">
    <location>
        <begin position="182"/>
        <end position="362"/>
    </location>
</feature>
<dbReference type="SUPFAM" id="SSF48371">
    <property type="entry name" value="ARM repeat"/>
    <property type="match status" value="1"/>
</dbReference>
<sequence length="919" mass="100925">MTRARMRRRGHAASSTKGVKNTSHDQSATAAQLQECLPESSFITPLLGTEQPTAEQLRPFFRVLSTETDPKLHLCLANFLHALLPCFETLPLLCTLAEKTSLSPQAQDTAALSVCIRAVLFLGQSKPHDEVARDEFARALPTLITVLRTAIFKARHSMLSLSSPTDGGLNISSSLPTSMYLVRPHALRLLNLLAELVSRPLTKYWIQLLPSRPMAPSATGSGSDNLATLILHDSQTEVRSLAVTAITTLISGSTTFIRNSRSVSPAHKHAFTTTSDQVRNCCRNLIPILSVCLQKETDGVIVAKLARLTAQLFYAMSAEGLSGLPIQTILEALLHRALDQSRTDLTARIACASALGNALSTSAVLLEPCFVNTTVSRITTSLDSSQPVAELLASLRAIVDARADLFSNSWFMIRNQLRDLCSNQDIALHAVRVFDTFLTATLRRPKVLDLEDSVLLERIPVVLDVYHFLIESCLETDNRILCTSAVTAVRLLLQFHSAIAEGASALAAPRYSCKHELEAVVENAVHRMKHLASTASDSVRAAAIRALVFAHPEVQQDFPLTTFKFLFNTMRSSGKDGSLIARFCMSSMTILVDILLPNRDRWRNGELLTVLEDATLFAVETLQCLRLTNTSTESKSASDRANTESNKTAAIGLIVCLFRTLVMLGESEARMESFGKEEMNLFRLLCELVQNDSETVNLRCCCCKALGSIISVDEGGPRKTPLKWFDCILDVIIDAVSPKNNLRIQICAATSLLSVMAQSSADHARIRVIRNCIKCHLAVVSDVQKGATAKNTKTQQRILQNTLGELVFETFLRTPNDSLATLASNWEKEWDSKVLISCVSTYLSIPSYAMGASSESEFLFMETSPDAMRVVMEKIFRLRGVVNQARAVSEEQDVQVSKAGSVRLVGPPKVSLQQCDEFR</sequence>
<proteinExistence type="predicted"/>